<keyword evidence="4 5" id="KW-0472">Membrane</keyword>
<dbReference type="InterPro" id="IPR003339">
    <property type="entry name" value="ABC/ECF_trnsptr_transmembrane"/>
</dbReference>
<evidence type="ECO:0000256" key="4">
    <source>
        <dbReference type="ARBA" id="ARBA00023136"/>
    </source>
</evidence>
<accession>A0ABN4YQK7</accession>
<evidence type="ECO:0000313" key="6">
    <source>
        <dbReference type="EMBL" id="ARF14112.1"/>
    </source>
</evidence>
<dbReference type="PANTHER" id="PTHR33514">
    <property type="entry name" value="PROTEIN ABCI12, CHLOROPLASTIC"/>
    <property type="match status" value="1"/>
</dbReference>
<dbReference type="Proteomes" id="UP000192486">
    <property type="component" value="Chromosome"/>
</dbReference>
<protein>
    <recommendedName>
        <fullName evidence="8">ABC transporter permease</fullName>
    </recommendedName>
</protein>
<dbReference type="EMBL" id="CP015108">
    <property type="protein sequence ID" value="ARF14112.1"/>
    <property type="molecule type" value="Genomic_DNA"/>
</dbReference>
<gene>
    <name evidence="6" type="ORF">SporoS204_08120</name>
</gene>
<evidence type="ECO:0000256" key="2">
    <source>
        <dbReference type="ARBA" id="ARBA00022692"/>
    </source>
</evidence>
<dbReference type="RefSeq" id="WP_029053945.1">
    <property type="nucleotide sequence ID" value="NZ_CP015108.1"/>
</dbReference>
<evidence type="ECO:0000256" key="3">
    <source>
        <dbReference type="ARBA" id="ARBA00022989"/>
    </source>
</evidence>
<feature type="transmembrane region" description="Helical" evidence="5">
    <location>
        <begin position="55"/>
        <end position="74"/>
    </location>
</feature>
<name>A0ABN4YQK7_SPOUR</name>
<evidence type="ECO:0000313" key="7">
    <source>
        <dbReference type="Proteomes" id="UP000192486"/>
    </source>
</evidence>
<feature type="transmembrane region" description="Helical" evidence="5">
    <location>
        <begin position="262"/>
        <end position="280"/>
    </location>
</feature>
<sequence length="292" mass="33113">MGNGIQAIHPFVMFFYYMCLGFFAMFFNHPIFLLAGCLALIAVNLSHDGGQAMKQWAPLMVTMTALIIVINPLINSRGMHVWFDFFGKQVTFEAMLYGVVTAMSLLMILLLFVSLNSVLNGNKLLYIFARILPRTAFLIMMSIRFVPLLKRRLTEIQDVQRLKGMTMTQGTLSERAKSGMSMLQVLLSWSLEEAVETADSMKARGYGSGTRRPYIPYRMTKSDRRWLSYLLVAFVMCGTGGFMGYGKIVIYPELGLLHLSSLDWFVFACGMAVALFPLFVEGREQLKWNYSI</sequence>
<evidence type="ECO:0000256" key="5">
    <source>
        <dbReference type="SAM" id="Phobius"/>
    </source>
</evidence>
<reference evidence="6 7" key="1">
    <citation type="submission" date="2016-04" db="EMBL/GenBank/DDBJ databases">
        <title>Comparative Genomics and Epigenetics of Sporosarcina ureae.</title>
        <authorList>
            <person name="Oliver A.S."/>
            <person name="Cooper K.K."/>
        </authorList>
    </citation>
    <scope>NUCLEOTIDE SEQUENCE [LARGE SCALE GENOMIC DNA]</scope>
    <source>
        <strain evidence="6 7">S204</strain>
    </source>
</reference>
<keyword evidence="7" id="KW-1185">Reference proteome</keyword>
<organism evidence="6 7">
    <name type="scientific">Sporosarcina ureae</name>
    <dbReference type="NCBI Taxonomy" id="1571"/>
    <lineage>
        <taxon>Bacteria</taxon>
        <taxon>Bacillati</taxon>
        <taxon>Bacillota</taxon>
        <taxon>Bacilli</taxon>
        <taxon>Bacillales</taxon>
        <taxon>Caryophanaceae</taxon>
        <taxon>Sporosarcina</taxon>
    </lineage>
</organism>
<comment type="subcellular location">
    <subcellularLocation>
        <location evidence="1">Membrane</location>
        <topology evidence="1">Multi-pass membrane protein</topology>
    </subcellularLocation>
</comment>
<dbReference type="PANTHER" id="PTHR33514:SF13">
    <property type="entry name" value="PROTEIN ABCI12, CHLOROPLASTIC"/>
    <property type="match status" value="1"/>
</dbReference>
<feature type="transmembrane region" description="Helical" evidence="5">
    <location>
        <begin position="127"/>
        <end position="146"/>
    </location>
</feature>
<feature type="transmembrane region" description="Helical" evidence="5">
    <location>
        <begin position="94"/>
        <end position="115"/>
    </location>
</feature>
<evidence type="ECO:0008006" key="8">
    <source>
        <dbReference type="Google" id="ProtNLM"/>
    </source>
</evidence>
<keyword evidence="2 5" id="KW-0812">Transmembrane</keyword>
<dbReference type="CDD" id="cd16914">
    <property type="entry name" value="EcfT"/>
    <property type="match status" value="1"/>
</dbReference>
<evidence type="ECO:0000256" key="1">
    <source>
        <dbReference type="ARBA" id="ARBA00004141"/>
    </source>
</evidence>
<proteinExistence type="predicted"/>
<feature type="transmembrane region" description="Helical" evidence="5">
    <location>
        <begin position="226"/>
        <end position="250"/>
    </location>
</feature>
<feature type="transmembrane region" description="Helical" evidence="5">
    <location>
        <begin position="12"/>
        <end position="43"/>
    </location>
</feature>
<keyword evidence="3 5" id="KW-1133">Transmembrane helix</keyword>